<dbReference type="GO" id="GO:0005737">
    <property type="term" value="C:cytoplasm"/>
    <property type="evidence" value="ECO:0007669"/>
    <property type="project" value="TreeGrafter"/>
</dbReference>
<dbReference type="Gene3D" id="3.30.2160.10">
    <property type="entry name" value="Hect, E3 ligase catalytic domain"/>
    <property type="match status" value="1"/>
</dbReference>
<comment type="caution">
    <text evidence="8">The sequence shown here is derived from an EMBL/GenBank/DDBJ whole genome shotgun (WGS) entry which is preliminary data.</text>
</comment>
<protein>
    <recommendedName>
        <fullName evidence="3">HECT-type E3 ubiquitin transferase</fullName>
        <ecNumber evidence="3">2.3.2.26</ecNumber>
    </recommendedName>
</protein>
<evidence type="ECO:0000256" key="5">
    <source>
        <dbReference type="ARBA" id="ARBA00022786"/>
    </source>
</evidence>
<accession>A0A812KH71</accession>
<comment type="pathway">
    <text evidence="2">Protein modification; protein ubiquitination.</text>
</comment>
<evidence type="ECO:0000256" key="1">
    <source>
        <dbReference type="ARBA" id="ARBA00000885"/>
    </source>
</evidence>
<name>A0A812KH71_SYMPI</name>
<reference evidence="8" key="1">
    <citation type="submission" date="2021-02" db="EMBL/GenBank/DDBJ databases">
        <authorList>
            <person name="Dougan E. K."/>
            <person name="Rhodes N."/>
            <person name="Thang M."/>
            <person name="Chan C."/>
        </authorList>
    </citation>
    <scope>NUCLEOTIDE SEQUENCE</scope>
</reference>
<feature type="domain" description="HECT" evidence="7">
    <location>
        <begin position="193"/>
        <end position="553"/>
    </location>
</feature>
<dbReference type="PANTHER" id="PTHR11254:SF440">
    <property type="entry name" value="E3 UBIQUITIN-PROTEIN LIGASE NEDD-4"/>
    <property type="match status" value="1"/>
</dbReference>
<dbReference type="AlphaFoldDB" id="A0A812KH71"/>
<dbReference type="Pfam" id="PF00632">
    <property type="entry name" value="HECT"/>
    <property type="match status" value="1"/>
</dbReference>
<dbReference type="GO" id="GO:0016567">
    <property type="term" value="P:protein ubiquitination"/>
    <property type="evidence" value="ECO:0007669"/>
    <property type="project" value="TreeGrafter"/>
</dbReference>
<dbReference type="SUPFAM" id="SSF56204">
    <property type="entry name" value="Hect, E3 ligase catalytic domain"/>
    <property type="match status" value="1"/>
</dbReference>
<dbReference type="InterPro" id="IPR050409">
    <property type="entry name" value="E3_ubiq-protein_ligase"/>
</dbReference>
<sequence>MKRALQICMDDSPPTKRLRGGCSGWLEAFLSTLVHAVDLQRSARRGLAHVWLHFLYQPLVYRRRVQAAHEFLARRSRSRSMSDVEDAIQKAEAKPFRAVLRADFWQHQDPPTEARDTLLQKRLALRTELELQLQRQLIKENEGGMGLALVSLGLCGSRLRTDAMQRHYFGKVPLEVERGTAFDSAVESILAARPSHLLSGVHVRFHESSGLAEAGVDSGGLTREFFDLVIKDLSEPFQPASVMKQEPKFRRSVSVEGIGEPMFCQQADGSLMLASSSRPHAVYFGLGRLIGVALVHASYGDAALPLPLSDCLLKCMVGAPITAADVRKRDPIYYKNRIEAVLSSQGRLMVTAALMEDKLVFAEGERELKPGGATEEVTDENVMEYVALLSEDYICGGVRTEISEFLAGFHDIVPRKLLQQAGLSWVHLGNLLSGVDYIDVEAWRRYARVRAAGVAEDEALRVANVFWDTLEHWPAVERSAVLAFASGCSRIPACGFAFLDPPFTVEVIPFSSKLPTSHTCFNTITLPAYSPEVLEKKLAFAVQEHGSSAKELRSPDSVEKLQAFRRWTCCFCVCIFDLEQGQRLELEIPSNSPLSDEDRQLLRYLAFPDSGPSRLTSVETAVFPFRFRRGSGASRGRSTGQARRDLPLEQDDFWYAAAYFQQQPDEASKRHCVQRSLVVVSQHGFLAFWAALMTEVGKHFQEHGPDVLEEVLATAKSRKVRHVQHLRHLCLQNGD</sequence>
<proteinExistence type="predicted"/>
<dbReference type="GO" id="GO:0006511">
    <property type="term" value="P:ubiquitin-dependent protein catabolic process"/>
    <property type="evidence" value="ECO:0007669"/>
    <property type="project" value="TreeGrafter"/>
</dbReference>
<keyword evidence="9" id="KW-1185">Reference proteome</keyword>
<organism evidence="8 9">
    <name type="scientific">Symbiodinium pilosum</name>
    <name type="common">Dinoflagellate</name>
    <dbReference type="NCBI Taxonomy" id="2952"/>
    <lineage>
        <taxon>Eukaryota</taxon>
        <taxon>Sar</taxon>
        <taxon>Alveolata</taxon>
        <taxon>Dinophyceae</taxon>
        <taxon>Suessiales</taxon>
        <taxon>Symbiodiniaceae</taxon>
        <taxon>Symbiodinium</taxon>
    </lineage>
</organism>
<evidence type="ECO:0000256" key="4">
    <source>
        <dbReference type="ARBA" id="ARBA00022679"/>
    </source>
</evidence>
<dbReference type="Gene3D" id="3.30.2410.10">
    <property type="entry name" value="Hect, E3 ligase catalytic domain"/>
    <property type="match status" value="1"/>
</dbReference>
<evidence type="ECO:0000313" key="9">
    <source>
        <dbReference type="Proteomes" id="UP000649617"/>
    </source>
</evidence>
<evidence type="ECO:0000256" key="2">
    <source>
        <dbReference type="ARBA" id="ARBA00004906"/>
    </source>
</evidence>
<dbReference type="InterPro" id="IPR000569">
    <property type="entry name" value="HECT_dom"/>
</dbReference>
<keyword evidence="4" id="KW-0808">Transferase</keyword>
<dbReference type="GO" id="GO:0061630">
    <property type="term" value="F:ubiquitin protein ligase activity"/>
    <property type="evidence" value="ECO:0007669"/>
    <property type="project" value="UniProtKB-EC"/>
</dbReference>
<feature type="active site" description="Glycyl thioester intermediate" evidence="6">
    <location>
        <position position="520"/>
    </location>
</feature>
<keyword evidence="5 6" id="KW-0833">Ubl conjugation pathway</keyword>
<dbReference type="PANTHER" id="PTHR11254">
    <property type="entry name" value="HECT DOMAIN UBIQUITIN-PROTEIN LIGASE"/>
    <property type="match status" value="1"/>
</dbReference>
<dbReference type="Gene3D" id="3.90.1750.10">
    <property type="entry name" value="Hect, E3 ligase catalytic domains"/>
    <property type="match status" value="1"/>
</dbReference>
<dbReference type="PROSITE" id="PS50237">
    <property type="entry name" value="HECT"/>
    <property type="match status" value="1"/>
</dbReference>
<dbReference type="SMART" id="SM00119">
    <property type="entry name" value="HECTc"/>
    <property type="match status" value="1"/>
</dbReference>
<dbReference type="Proteomes" id="UP000649617">
    <property type="component" value="Unassembled WGS sequence"/>
</dbReference>
<evidence type="ECO:0000313" key="8">
    <source>
        <dbReference type="EMBL" id="CAE7227185.1"/>
    </source>
</evidence>
<gene>
    <name evidence="8" type="primary">hace1</name>
    <name evidence="8" type="ORF">SPIL2461_LOCUS3272</name>
</gene>
<dbReference type="EMBL" id="CAJNIZ010003918">
    <property type="protein sequence ID" value="CAE7227185.1"/>
    <property type="molecule type" value="Genomic_DNA"/>
</dbReference>
<evidence type="ECO:0000256" key="6">
    <source>
        <dbReference type="PROSITE-ProRule" id="PRU00104"/>
    </source>
</evidence>
<dbReference type="EC" id="2.3.2.26" evidence="3"/>
<evidence type="ECO:0000256" key="3">
    <source>
        <dbReference type="ARBA" id="ARBA00012485"/>
    </source>
</evidence>
<dbReference type="InterPro" id="IPR035983">
    <property type="entry name" value="Hect_E3_ubiquitin_ligase"/>
</dbReference>
<evidence type="ECO:0000259" key="7">
    <source>
        <dbReference type="PROSITE" id="PS50237"/>
    </source>
</evidence>
<comment type="catalytic activity">
    <reaction evidence="1">
        <text>S-ubiquitinyl-[E2 ubiquitin-conjugating enzyme]-L-cysteine + [acceptor protein]-L-lysine = [E2 ubiquitin-conjugating enzyme]-L-cysteine + N(6)-ubiquitinyl-[acceptor protein]-L-lysine.</text>
        <dbReference type="EC" id="2.3.2.26"/>
    </reaction>
</comment>
<dbReference type="OrthoDB" id="8068875at2759"/>